<feature type="compositionally biased region" description="Low complexity" evidence="1">
    <location>
        <begin position="147"/>
        <end position="161"/>
    </location>
</feature>
<proteinExistence type="predicted"/>
<evidence type="ECO:0000256" key="1">
    <source>
        <dbReference type="SAM" id="MobiDB-lite"/>
    </source>
</evidence>
<keyword evidence="4" id="KW-1185">Reference proteome</keyword>
<feature type="signal peptide" evidence="2">
    <location>
        <begin position="1"/>
        <end position="21"/>
    </location>
</feature>
<accession>A0AAV6VCP1</accession>
<evidence type="ECO:0000313" key="4">
    <source>
        <dbReference type="Proteomes" id="UP000827092"/>
    </source>
</evidence>
<gene>
    <name evidence="3" type="ORF">JTE90_013283</name>
</gene>
<dbReference type="EMBL" id="JAFNEN010000102">
    <property type="protein sequence ID" value="KAG8194535.1"/>
    <property type="molecule type" value="Genomic_DNA"/>
</dbReference>
<feature type="chain" id="PRO_5043809471" evidence="2">
    <location>
        <begin position="22"/>
        <end position="307"/>
    </location>
</feature>
<feature type="compositionally biased region" description="Polar residues" evidence="1">
    <location>
        <begin position="123"/>
        <end position="136"/>
    </location>
</feature>
<evidence type="ECO:0000313" key="3">
    <source>
        <dbReference type="EMBL" id="KAG8194535.1"/>
    </source>
</evidence>
<feature type="region of interest" description="Disordered" evidence="1">
    <location>
        <begin position="175"/>
        <end position="220"/>
    </location>
</feature>
<sequence>MWMYRFAVVVVVCLTCKETHSLELEEFLSSLSSKKDENSSEEIQEISDISQDQLLKIAKRSGMMAQPQPISSNDALSNEKLLQMLQQLQSMNNKQQNLPVYSPEYVQPLSQMSKAQRSHRALDSSQSSNINGNNAYSYLKPNSMPLTQDQQNSIQSQQQTQYRYNPQYTATAIQKHTSQAKSMHPATSNQRETNKEDRQGHYPYESQAHDSGYSYGHGQARSPVYAHESQYSHPEPVHKSILPIPQLSIKFDPLGLLKLLLSGLPRPLFNLNGKIFLGLELGKGAGLTVGAGPAPHYGGSKNLITIG</sequence>
<keyword evidence="2" id="KW-0732">Signal</keyword>
<protein>
    <submittedName>
        <fullName evidence="3">Uncharacterized protein</fullName>
    </submittedName>
</protein>
<organism evidence="3 4">
    <name type="scientific">Oedothorax gibbosus</name>
    <dbReference type="NCBI Taxonomy" id="931172"/>
    <lineage>
        <taxon>Eukaryota</taxon>
        <taxon>Metazoa</taxon>
        <taxon>Ecdysozoa</taxon>
        <taxon>Arthropoda</taxon>
        <taxon>Chelicerata</taxon>
        <taxon>Arachnida</taxon>
        <taxon>Araneae</taxon>
        <taxon>Araneomorphae</taxon>
        <taxon>Entelegynae</taxon>
        <taxon>Araneoidea</taxon>
        <taxon>Linyphiidae</taxon>
        <taxon>Erigoninae</taxon>
        <taxon>Oedothorax</taxon>
    </lineage>
</organism>
<reference evidence="3 4" key="1">
    <citation type="journal article" date="2022" name="Nat. Ecol. Evol.">
        <title>A masculinizing supergene underlies an exaggerated male reproductive morph in a spider.</title>
        <authorList>
            <person name="Hendrickx F."/>
            <person name="De Corte Z."/>
            <person name="Sonet G."/>
            <person name="Van Belleghem S.M."/>
            <person name="Kostlbacher S."/>
            <person name="Vangestel C."/>
        </authorList>
    </citation>
    <scope>NUCLEOTIDE SEQUENCE [LARGE SCALE GENOMIC DNA]</scope>
    <source>
        <strain evidence="3">W744_W776</strain>
    </source>
</reference>
<feature type="compositionally biased region" description="Polar residues" evidence="1">
    <location>
        <begin position="175"/>
        <end position="191"/>
    </location>
</feature>
<dbReference type="Proteomes" id="UP000827092">
    <property type="component" value="Unassembled WGS sequence"/>
</dbReference>
<name>A0AAV6VCP1_9ARAC</name>
<comment type="caution">
    <text evidence="3">The sequence shown here is derived from an EMBL/GenBank/DDBJ whole genome shotgun (WGS) entry which is preliminary data.</text>
</comment>
<dbReference type="AlphaFoldDB" id="A0AAV6VCP1"/>
<evidence type="ECO:0000256" key="2">
    <source>
        <dbReference type="SAM" id="SignalP"/>
    </source>
</evidence>
<feature type="region of interest" description="Disordered" evidence="1">
    <location>
        <begin position="109"/>
        <end position="161"/>
    </location>
</feature>